<dbReference type="RefSeq" id="WP_088337981.1">
    <property type="nucleotide sequence ID" value="NZ_CP021934.1"/>
</dbReference>
<keyword evidence="2" id="KW-1185">Reference proteome</keyword>
<keyword evidence="1" id="KW-0547">Nucleotide-binding</keyword>
<dbReference type="SUPFAM" id="SSF52266">
    <property type="entry name" value="SGNH hydrolase"/>
    <property type="match status" value="1"/>
</dbReference>
<dbReference type="EMBL" id="CP021934">
    <property type="protein sequence ID" value="ASC04044.1"/>
    <property type="molecule type" value="Genomic_DNA"/>
</dbReference>
<dbReference type="GO" id="GO:0005524">
    <property type="term" value="F:ATP binding"/>
    <property type="evidence" value="ECO:0007669"/>
    <property type="project" value="UniProtKB-KW"/>
</dbReference>
<proteinExistence type="predicted"/>
<gene>
    <name evidence="1" type="ORF">CBG50_12860</name>
</gene>
<accession>A0A1Z3CK85</accession>
<reference evidence="1 2" key="1">
    <citation type="submission" date="2017-06" db="EMBL/GenBank/DDBJ databases">
        <title>Draft genome sequence of Fusobacterium nucleatum subsp. polymorphum KCOM 1260 (=ChDC F218).</title>
        <authorList>
            <person name="Kook J.-K."/>
            <person name="Park S.-N."/>
            <person name="Lim Y.K."/>
            <person name="Roh H."/>
        </authorList>
    </citation>
    <scope>NUCLEOTIDE SEQUENCE [LARGE SCALE GENOMIC DNA]</scope>
    <source>
        <strain evidence="2">KCOM 1260 (ChDC F218)</strain>
    </source>
</reference>
<evidence type="ECO:0000313" key="1">
    <source>
        <dbReference type="EMBL" id="ASC04044.1"/>
    </source>
</evidence>
<protein>
    <submittedName>
        <fullName evidence="1">ABC transporter ATP-binding protein</fullName>
    </submittedName>
</protein>
<organism evidence="1 2">
    <name type="scientific">Fusobacterium nucleatum subsp. polymorphum</name>
    <name type="common">Fusobacterium polymorphum</name>
    <dbReference type="NCBI Taxonomy" id="76857"/>
    <lineage>
        <taxon>Bacteria</taxon>
        <taxon>Fusobacteriati</taxon>
        <taxon>Fusobacteriota</taxon>
        <taxon>Fusobacteriia</taxon>
        <taxon>Fusobacteriales</taxon>
        <taxon>Fusobacteriaceae</taxon>
        <taxon>Fusobacterium</taxon>
    </lineage>
</organism>
<evidence type="ECO:0000313" key="2">
    <source>
        <dbReference type="Proteomes" id="UP000196759"/>
    </source>
</evidence>
<name>A0A1Z3CK85_FUSNP</name>
<keyword evidence="1" id="KW-0067">ATP-binding</keyword>
<sequence length="448" mass="53283">MKKFLKSIIFLTVLILSFAYYEEKIFKRYDVLVNYAYYKIPKNSIDLLFVGSSHSYCSFNPRLFDHYLKCNSLNLGTNSQTFPATYSAILEILKKQTPKVIVIEVFSIIKIEPSIVALRPHLDTMDLSINKIRLIKNTLPVSEWGNHFMNTIYYHSRWKEFKQLKETEYKGYEDWGYRMQNKGFLGYAWDFTSNSLTYDIYEKEYNKFFSNQSIIPEKSFKLLENLFKICQEKGIKLILTSSPIVGDHDILSILNDPTLKKLMNKYQVNSIDFNDGRKKYKKICFLDNGHVSLAGADEVSFEMAQFLKKNYPILLNTKNYELYEKSDRSPEYYFYSENQQEDYNFKIFNLNLKLEEGVFINNLKIYKKSDDTFDLFLEINENKSSNNIYEIAFDGKEVNIDLDNIPLNFVTIKNELYEFPKYYIRQINNQKYIYKKDIKIPKDSKYYF</sequence>
<dbReference type="Proteomes" id="UP000196759">
    <property type="component" value="Chromosome"/>
</dbReference>
<dbReference type="AlphaFoldDB" id="A0A1Z3CK85"/>